<keyword evidence="3" id="KW-0285">Flavoprotein</keyword>
<organism evidence="6">
    <name type="scientific">Bombyx mori</name>
    <name type="common">Silk moth</name>
    <dbReference type="NCBI Taxonomy" id="7091"/>
    <lineage>
        <taxon>Eukaryota</taxon>
        <taxon>Metazoa</taxon>
        <taxon>Ecdysozoa</taxon>
        <taxon>Arthropoda</taxon>
        <taxon>Hexapoda</taxon>
        <taxon>Insecta</taxon>
        <taxon>Pterygota</taxon>
        <taxon>Neoptera</taxon>
        <taxon>Endopterygota</taxon>
        <taxon>Lepidoptera</taxon>
        <taxon>Glossata</taxon>
        <taxon>Ditrysia</taxon>
        <taxon>Bombycoidea</taxon>
        <taxon>Bombycidae</taxon>
        <taxon>Bombycinae</taxon>
        <taxon>Bombyx</taxon>
    </lineage>
</organism>
<dbReference type="PANTHER" id="PTHR11552">
    <property type="entry name" value="GLUCOSE-METHANOL-CHOLINE GMC OXIDOREDUCTASE"/>
    <property type="match status" value="1"/>
</dbReference>
<dbReference type="Pfam" id="PF00732">
    <property type="entry name" value="GMC_oxred_N"/>
    <property type="match status" value="1"/>
</dbReference>
<evidence type="ECO:0000313" key="6">
    <source>
        <dbReference type="EMBL" id="ACT66690.2"/>
    </source>
</evidence>
<dbReference type="SUPFAM" id="SSF51905">
    <property type="entry name" value="FAD/NAD(P)-binding domain"/>
    <property type="match status" value="1"/>
</dbReference>
<dbReference type="GO" id="GO:0050660">
    <property type="term" value="F:flavin adenine dinucleotide binding"/>
    <property type="evidence" value="ECO:0007669"/>
    <property type="project" value="InterPro"/>
</dbReference>
<evidence type="ECO:0000256" key="3">
    <source>
        <dbReference type="ARBA" id="ARBA00022630"/>
    </source>
</evidence>
<dbReference type="OMA" id="MLWDYIF"/>
<reference evidence="8" key="1">
    <citation type="journal article" date="2008" name="Insect Biochem. Mol. Biol.">
        <title>The genome of a lepidopteran model insect, the silkworm Bombyx mori.</title>
        <authorList>
            <consortium name="International Silkworm Genome Consortium"/>
        </authorList>
    </citation>
    <scope>NUCLEOTIDE SEQUENCE [LARGE SCALE GENOMIC DNA]</scope>
    <source>
        <strain evidence="8">p50T</strain>
    </source>
</reference>
<comment type="similarity">
    <text evidence="2">Belongs to the GMC oxidoreductase family.</text>
</comment>
<dbReference type="PANTHER" id="PTHR11552:SF147">
    <property type="entry name" value="CHOLINE DEHYDROGENASE, MITOCHONDRIAL"/>
    <property type="match status" value="1"/>
</dbReference>
<keyword evidence="8" id="KW-1185">Reference proteome</keyword>
<protein>
    <submittedName>
        <fullName evidence="6">Ecdysone oxidase</fullName>
    </submittedName>
</protein>
<gene>
    <name evidence="7" type="primary">100302629</name>
</gene>
<dbReference type="Pfam" id="PF05199">
    <property type="entry name" value="GMC_oxred_C"/>
    <property type="match status" value="1"/>
</dbReference>
<dbReference type="EMBL" id="GQ285072">
    <property type="protein sequence ID" value="ACT66690.2"/>
    <property type="molecule type" value="mRNA"/>
</dbReference>
<sequence>MADAATAVMALAYLFQWPPQAIVQDGDTFDFVVVGSGCGAIVADRLSENSSVRVLLIEAGTYPSNESIMPGTFPLLQNSYEDWNETSIPESTTKHQKIGAYKLSTGKALGGGSTINHLLHLRGDKDDFDTWASYLGDDSWSSANVRKYFKKSENMLDADIMASHADYHGTEGPVMVSRQPDDATHNLLKAFSDIGVPTVIDLNADDNVGCAEASYIIGDGVRQSTAYAYLNKKTRDNLYVLTETLAEKIIIENDIAKGVILRLASGKKINVYASKEVIISAGSFNSPKILMLSGIGPADHLKSMGIDVIKDLPVGQGMQDHNALFLVNKLEESTATSETLPLTKFPFPILLASVNLDDSKSYADYLLIGLVFAQDKGYTDVTCSTLFSFTDEICSNFSESVAGRNQFISLIGTSQPKSRGYVQLKSSDPDDKLVISESFYSDPEDFTNMLKYLTHFLTIYNSAYFQDIKAEIADPGLEECGEMDVSSEDYWKCYIKSMTVHLFHYSGTCAMGSVVDSKMKVYGIDNLRVVDVSTMPFIVRANTLAAGIMMAEKISDDIKNEYSL</sequence>
<evidence type="ECO:0000256" key="2">
    <source>
        <dbReference type="ARBA" id="ARBA00010790"/>
    </source>
</evidence>
<dbReference type="SUPFAM" id="SSF54373">
    <property type="entry name" value="FAD-linked reductases, C-terminal domain"/>
    <property type="match status" value="1"/>
</dbReference>
<dbReference type="KEGG" id="bmor:100302629"/>
<dbReference type="InterPro" id="IPR000172">
    <property type="entry name" value="GMC_OxRdtase_N"/>
</dbReference>
<dbReference type="PIRSF" id="PIRSF000137">
    <property type="entry name" value="Alcohol_oxidase"/>
    <property type="match status" value="1"/>
</dbReference>
<keyword evidence="4" id="KW-0274">FAD</keyword>
<dbReference type="PROSITE" id="PS00624">
    <property type="entry name" value="GMC_OXRED_2"/>
    <property type="match status" value="1"/>
</dbReference>
<dbReference type="HOGENOM" id="CLU_002865_7_0_1"/>
<evidence type="ECO:0000313" key="8">
    <source>
        <dbReference type="Proteomes" id="UP000005204"/>
    </source>
</evidence>
<dbReference type="SMR" id="C7EPE2"/>
<evidence type="ECO:0000313" key="7">
    <source>
        <dbReference type="EnsemblMetazoa" id="NP_001177919.1"/>
    </source>
</evidence>
<dbReference type="GO" id="GO:0016614">
    <property type="term" value="F:oxidoreductase activity, acting on CH-OH group of donors"/>
    <property type="evidence" value="ECO:0007669"/>
    <property type="project" value="InterPro"/>
</dbReference>
<accession>C7EPE2</accession>
<dbReference type="InParanoid" id="C7EPE2"/>
<proteinExistence type="evidence at transcript level"/>
<evidence type="ECO:0000256" key="4">
    <source>
        <dbReference type="ARBA" id="ARBA00022827"/>
    </source>
</evidence>
<dbReference type="STRING" id="7091.C7EPE2"/>
<feature type="domain" description="Glucose-methanol-choline oxidoreductase N-terminal" evidence="5">
    <location>
        <begin position="282"/>
        <end position="296"/>
    </location>
</feature>
<evidence type="ECO:0000256" key="1">
    <source>
        <dbReference type="ARBA" id="ARBA00001974"/>
    </source>
</evidence>
<dbReference type="InterPro" id="IPR036188">
    <property type="entry name" value="FAD/NAD-bd_sf"/>
</dbReference>
<dbReference type="OrthoDB" id="269227at2759"/>
<dbReference type="AlphaFoldDB" id="C7EPE2"/>
<dbReference type="PaxDb" id="7091-BGIBMGA000158-TA"/>
<dbReference type="eggNOG" id="KOG1238">
    <property type="taxonomic scope" value="Eukaryota"/>
</dbReference>
<dbReference type="InterPro" id="IPR007867">
    <property type="entry name" value="GMC_OxRtase_C"/>
</dbReference>
<comment type="cofactor">
    <cofactor evidence="1">
        <name>FAD</name>
        <dbReference type="ChEBI" id="CHEBI:57692"/>
    </cofactor>
</comment>
<dbReference type="Gene3D" id="3.50.50.60">
    <property type="entry name" value="FAD/NAD(P)-binding domain"/>
    <property type="match status" value="1"/>
</dbReference>
<reference evidence="6" key="2">
    <citation type="submission" date="2016-12" db="EMBL/GenBank/DDBJ databases">
        <title>Bombyx mori ecdysone oxidase.</title>
        <authorList>
            <person name="Tang L."/>
            <person name="Cheng D."/>
            <person name="Li Z."/>
            <person name="Xia Q."/>
        </authorList>
    </citation>
    <scope>NUCLEOTIDE SEQUENCE</scope>
</reference>
<dbReference type="EnsemblMetazoa" id="NM_001190990.2">
    <property type="protein sequence ID" value="NP_001177919.1"/>
    <property type="gene ID" value="LOC100302629"/>
</dbReference>
<evidence type="ECO:0000259" key="5">
    <source>
        <dbReference type="PROSITE" id="PS00624"/>
    </source>
</evidence>
<name>C7EPE2_BOMMO</name>
<reference evidence="7" key="3">
    <citation type="submission" date="2022-06" db="UniProtKB">
        <authorList>
            <consortium name="EnsemblMetazoa"/>
        </authorList>
    </citation>
    <scope>IDENTIFICATION</scope>
    <source>
        <strain evidence="7">p50T (Dazao)</strain>
    </source>
</reference>
<dbReference type="Proteomes" id="UP000005204">
    <property type="component" value="Unassembled WGS sequence"/>
</dbReference>
<dbReference type="Gene3D" id="3.30.560.10">
    <property type="entry name" value="Glucose Oxidase, domain 3"/>
    <property type="match status" value="1"/>
</dbReference>
<dbReference type="InterPro" id="IPR012132">
    <property type="entry name" value="GMC_OxRdtase"/>
</dbReference>